<dbReference type="InterPro" id="IPR032466">
    <property type="entry name" value="Metal_Hydrolase"/>
</dbReference>
<comment type="caution">
    <text evidence="1">The sequence shown here is derived from an EMBL/GenBank/DDBJ whole genome shotgun (WGS) entry which is preliminary data.</text>
</comment>
<keyword evidence="2" id="KW-1185">Reference proteome</keyword>
<dbReference type="PANTHER" id="PTHR43135">
    <property type="entry name" value="ALPHA-D-RIBOSE 1-METHYLPHOSPHONATE 5-TRIPHOSPHATE DIPHOSPHATASE"/>
    <property type="match status" value="1"/>
</dbReference>
<dbReference type="InterPro" id="IPR051781">
    <property type="entry name" value="Metallo-dep_Hydrolase"/>
</dbReference>
<name>A0ABV2M6C5_9FIRM</name>
<proteinExistence type="predicted"/>
<protein>
    <submittedName>
        <fullName evidence="1">Imidazolonepropionase-like amidohydrolase</fullName>
    </submittedName>
</protein>
<dbReference type="PANTHER" id="PTHR43135:SF3">
    <property type="entry name" value="ALPHA-D-RIBOSE 1-METHYLPHOSPHONATE 5-TRIPHOSPHATE DIPHOSPHATASE"/>
    <property type="match status" value="1"/>
</dbReference>
<organism evidence="1 2">
    <name type="scientific">Blautia caecimuris</name>
    <dbReference type="NCBI Taxonomy" id="1796615"/>
    <lineage>
        <taxon>Bacteria</taxon>
        <taxon>Bacillati</taxon>
        <taxon>Bacillota</taxon>
        <taxon>Clostridia</taxon>
        <taxon>Lachnospirales</taxon>
        <taxon>Lachnospiraceae</taxon>
        <taxon>Blautia</taxon>
    </lineage>
</organism>
<dbReference type="Proteomes" id="UP001549106">
    <property type="component" value="Unassembled WGS sequence"/>
</dbReference>
<dbReference type="Gene3D" id="3.20.20.140">
    <property type="entry name" value="Metal-dependent hydrolases"/>
    <property type="match status" value="1"/>
</dbReference>
<dbReference type="SUPFAM" id="SSF51556">
    <property type="entry name" value="Metallo-dependent hydrolases"/>
    <property type="match status" value="1"/>
</dbReference>
<dbReference type="RefSeq" id="WP_257464859.1">
    <property type="nucleotide sequence ID" value="NZ_BAABXP010000009.1"/>
</dbReference>
<reference evidence="1 2" key="1">
    <citation type="submission" date="2024-06" db="EMBL/GenBank/DDBJ databases">
        <title>Genomic Encyclopedia of Type Strains, Phase IV (KMG-IV): sequencing the most valuable type-strain genomes for metagenomic binning, comparative biology and taxonomic classification.</title>
        <authorList>
            <person name="Goeker M."/>
        </authorList>
    </citation>
    <scope>NUCLEOTIDE SEQUENCE [LARGE SCALE GENOMIC DNA]</scope>
    <source>
        <strain evidence="1 2">DSM 29492</strain>
    </source>
</reference>
<gene>
    <name evidence="1" type="ORF">ABID24_002227</name>
</gene>
<accession>A0ABV2M6C5</accession>
<evidence type="ECO:0000313" key="2">
    <source>
        <dbReference type="Proteomes" id="UP001549106"/>
    </source>
</evidence>
<dbReference type="EMBL" id="JBEPMJ010000016">
    <property type="protein sequence ID" value="MET3750973.1"/>
    <property type="molecule type" value="Genomic_DNA"/>
</dbReference>
<sequence>MFGECHAHIFMDGINYREAVKCHKDGADEKIIREHLEAYKKAGISFVRDGGDPYGASVLARKLAPEYDIDYRTSAFAIHKAGHYGSIVGKSFTDLKEFHNLVLEAGRQGADFIKIMTTGLLDFADQGKVTGTPLDKKEVCEMVHIAHEEGFAVMSHTNGVYGVQAAIEAGVDSLEHGNYMDEECISMLADSRTVWVPTLVTVRNLRGCGRYEDRVLIPIIRKAEENLFLAFQKKAQVALGSDAGAYMVMHGNGIVDEYTAFRSVLGDSDDLENWLRQGENAIKTRFRHPRF</sequence>
<evidence type="ECO:0000313" key="1">
    <source>
        <dbReference type="EMBL" id="MET3750973.1"/>
    </source>
</evidence>